<feature type="compositionally biased region" description="Basic and acidic residues" evidence="1">
    <location>
        <begin position="95"/>
        <end position="123"/>
    </location>
</feature>
<reference evidence="2 3" key="1">
    <citation type="journal article" date="2016" name="Mol. Biol. Evol.">
        <title>Comparative Genomics of Early-Diverging Mushroom-Forming Fungi Provides Insights into the Origins of Lignocellulose Decay Capabilities.</title>
        <authorList>
            <person name="Nagy L.G."/>
            <person name="Riley R."/>
            <person name="Tritt A."/>
            <person name="Adam C."/>
            <person name="Daum C."/>
            <person name="Floudas D."/>
            <person name="Sun H."/>
            <person name="Yadav J.S."/>
            <person name="Pangilinan J."/>
            <person name="Larsson K.H."/>
            <person name="Matsuura K."/>
            <person name="Barry K."/>
            <person name="Labutti K."/>
            <person name="Kuo R."/>
            <person name="Ohm R.A."/>
            <person name="Bhattacharya S.S."/>
            <person name="Shirouzu T."/>
            <person name="Yoshinaga Y."/>
            <person name="Martin F.M."/>
            <person name="Grigoriev I.V."/>
            <person name="Hibbett D.S."/>
        </authorList>
    </citation>
    <scope>NUCLEOTIDE SEQUENCE [LARGE SCALE GENOMIC DNA]</scope>
    <source>
        <strain evidence="2 3">HHB14362 ss-1</strain>
    </source>
</reference>
<dbReference type="InParanoid" id="A0A165QZV4"/>
<keyword evidence="3" id="KW-1185">Reference proteome</keyword>
<evidence type="ECO:0000313" key="3">
    <source>
        <dbReference type="Proteomes" id="UP000076761"/>
    </source>
</evidence>
<evidence type="ECO:0000313" key="2">
    <source>
        <dbReference type="EMBL" id="KZT23118.1"/>
    </source>
</evidence>
<sequence length="131" mass="15267">MKEFPRVCRHLCGKEGHDAAGGIGKRNDAHEKDRYPLSRQFRFSTQLAAVLGTDRIYEIERSIKTSTEGFRHEVEKFCDGANDTDEDRTYPTARPARDRVQDKETVIPEWHPLRRKTENREMMAETSKMAR</sequence>
<evidence type="ECO:0000256" key="1">
    <source>
        <dbReference type="SAM" id="MobiDB-lite"/>
    </source>
</evidence>
<organism evidence="2 3">
    <name type="scientific">Neolentinus lepideus HHB14362 ss-1</name>
    <dbReference type="NCBI Taxonomy" id="1314782"/>
    <lineage>
        <taxon>Eukaryota</taxon>
        <taxon>Fungi</taxon>
        <taxon>Dikarya</taxon>
        <taxon>Basidiomycota</taxon>
        <taxon>Agaricomycotina</taxon>
        <taxon>Agaricomycetes</taxon>
        <taxon>Gloeophyllales</taxon>
        <taxon>Gloeophyllaceae</taxon>
        <taxon>Neolentinus</taxon>
    </lineage>
</organism>
<dbReference type="Proteomes" id="UP000076761">
    <property type="component" value="Unassembled WGS sequence"/>
</dbReference>
<feature type="region of interest" description="Disordered" evidence="1">
    <location>
        <begin position="81"/>
        <end position="131"/>
    </location>
</feature>
<gene>
    <name evidence="2" type="ORF">NEOLEDRAFT_1149569</name>
</gene>
<dbReference type="AlphaFoldDB" id="A0A165QZV4"/>
<name>A0A165QZV4_9AGAM</name>
<dbReference type="EMBL" id="KV425588">
    <property type="protein sequence ID" value="KZT23118.1"/>
    <property type="molecule type" value="Genomic_DNA"/>
</dbReference>
<proteinExistence type="predicted"/>
<protein>
    <submittedName>
        <fullName evidence="2">Uncharacterized protein</fullName>
    </submittedName>
</protein>
<accession>A0A165QZV4</accession>